<proteinExistence type="predicted"/>
<dbReference type="EMBL" id="OR769218">
    <property type="protein sequence ID" value="WQJ54133.1"/>
    <property type="molecule type" value="Genomic_DNA"/>
</dbReference>
<feature type="domain" description="DUF7487" evidence="1">
    <location>
        <begin position="180"/>
        <end position="262"/>
    </location>
</feature>
<dbReference type="Proteomes" id="UP001346559">
    <property type="component" value="Segment"/>
</dbReference>
<protein>
    <submittedName>
        <fullName evidence="2">Homing endonuclease</fullName>
    </submittedName>
</protein>
<sequence length="369" mass="44648">MRKYFDIPDIINDDFIIQNFKLKNTDNDINPSRTSSIFLNQYPAIKEYIENRYDDSTSIYETFYRIFHHIEHRPKCKACGKILEFNHNHKFREFCSQKCVQNFEDVIQKKSKTRKRKVTEYKYLGYDFYQEVKKKREATCLKKYGVKSASQSELIKEKIRQTNINRLGVPYTAQNKKCLEKMRQTCMERYGVDHNFKIPSIKEHIKETWIEKYGCENPMQNEDILQKNFDSKKKHNSYKQSKPEELLYEYLCNRYGTDDILRQYKSDLYPYNCDFYIKSLDLYIELQGYWSHGYHPFNPNDKNDIERLDKLISRKDKSGYAHAIDVWTVRDVNKREIAKQNNLNYLEIFSIKKEEIINKFEEYIKLKNT</sequence>
<evidence type="ECO:0000313" key="3">
    <source>
        <dbReference type="Proteomes" id="UP001346559"/>
    </source>
</evidence>
<evidence type="ECO:0000259" key="1">
    <source>
        <dbReference type="Pfam" id="PF24308"/>
    </source>
</evidence>
<dbReference type="Pfam" id="PF24308">
    <property type="entry name" value="DUF7487"/>
    <property type="match status" value="1"/>
</dbReference>
<keyword evidence="2" id="KW-0540">Nuclease</keyword>
<accession>A0ABZ0Z7X4</accession>
<keyword evidence="2" id="KW-0255">Endonuclease</keyword>
<dbReference type="InterPro" id="IPR055910">
    <property type="entry name" value="DUF7487"/>
</dbReference>
<keyword evidence="3" id="KW-1185">Reference proteome</keyword>
<keyword evidence="2" id="KW-0378">Hydrolase</keyword>
<reference evidence="2 3" key="1">
    <citation type="submission" date="2023-11" db="EMBL/GenBank/DDBJ databases">
        <authorList>
            <person name="Cook R."/>
            <person name="Crisci M."/>
            <person name="Pye H."/>
            <person name="Adriaenssens E."/>
            <person name="Santini J."/>
        </authorList>
    </citation>
    <scope>NUCLEOTIDE SEQUENCE [LARGE SCALE GENOMIC DNA]</scope>
    <source>
        <strain evidence="2">Lak_Megaphage_RVC_AP1_GC26</strain>
    </source>
</reference>
<organism evidence="2 3">
    <name type="scientific">phage Lak_Megaphage_RVC_AP1_GC26</name>
    <dbReference type="NCBI Taxonomy" id="3109224"/>
    <lineage>
        <taxon>Viruses</taxon>
        <taxon>Duplodnaviria</taxon>
        <taxon>Heunggongvirae</taxon>
        <taxon>Uroviricota</taxon>
        <taxon>Caudoviricetes</taxon>
        <taxon>Caudoviricetes code 15 clade</taxon>
    </lineage>
</organism>
<dbReference type="GO" id="GO:0004519">
    <property type="term" value="F:endonuclease activity"/>
    <property type="evidence" value="ECO:0007669"/>
    <property type="project" value="UniProtKB-KW"/>
</dbReference>
<name>A0ABZ0Z7X4_9CAUD</name>
<evidence type="ECO:0000313" key="2">
    <source>
        <dbReference type="EMBL" id="WQJ54133.1"/>
    </source>
</evidence>